<name>A0A0H3D736_AMYMU</name>
<dbReference type="GO" id="GO:0016747">
    <property type="term" value="F:acyltransferase activity, transferring groups other than amino-acyl groups"/>
    <property type="evidence" value="ECO:0007669"/>
    <property type="project" value="InterPro"/>
</dbReference>
<dbReference type="AlphaFoldDB" id="A0A0H3D736"/>
<feature type="domain" description="N-acetyltransferase" evidence="2">
    <location>
        <begin position="1"/>
        <end position="161"/>
    </location>
</feature>
<dbReference type="CDD" id="cd04301">
    <property type="entry name" value="NAT_SF"/>
    <property type="match status" value="1"/>
</dbReference>
<dbReference type="eggNOG" id="COG0454">
    <property type="taxonomic scope" value="Bacteria"/>
</dbReference>
<dbReference type="OrthoDB" id="3627466at2"/>
<reference evidence="3 4" key="1">
    <citation type="journal article" date="2010" name="Cell Res.">
        <title>Complete genome sequence of the rifamycin SV-producing Amycolatopsis mediterranei U32 revealed its genetic characteristics in phylogeny and metabolism.</title>
        <authorList>
            <person name="Zhao W."/>
            <person name="Zhong Y."/>
            <person name="Yuan H."/>
            <person name="Wang J."/>
            <person name="Zheng H."/>
            <person name="Wang Y."/>
            <person name="Cen X."/>
            <person name="Xu F."/>
            <person name="Bai J."/>
            <person name="Han X."/>
            <person name="Lu G."/>
            <person name="Zhu Y."/>
            <person name="Shao Z."/>
            <person name="Yan H."/>
            <person name="Li C."/>
            <person name="Peng N."/>
            <person name="Zhang Z."/>
            <person name="Zhang Y."/>
            <person name="Lin W."/>
            <person name="Fan Y."/>
            <person name="Qin Z."/>
            <person name="Hu Y."/>
            <person name="Zhu B."/>
            <person name="Wang S."/>
            <person name="Ding X."/>
            <person name="Zhao G.P."/>
        </authorList>
    </citation>
    <scope>NUCLEOTIDE SEQUENCE [LARGE SCALE GENOMIC DNA]</scope>
    <source>
        <strain evidence="4">U-32</strain>
    </source>
</reference>
<protein>
    <submittedName>
        <fullName evidence="3">GCN5-related N-acetyltransferase</fullName>
    </submittedName>
</protein>
<evidence type="ECO:0000313" key="3">
    <source>
        <dbReference type="EMBL" id="ADJ46142.1"/>
    </source>
</evidence>
<feature type="region of interest" description="Disordered" evidence="1">
    <location>
        <begin position="157"/>
        <end position="177"/>
    </location>
</feature>
<evidence type="ECO:0000313" key="4">
    <source>
        <dbReference type="Proteomes" id="UP000000328"/>
    </source>
</evidence>
<dbReference type="Gene3D" id="3.40.630.30">
    <property type="match status" value="1"/>
</dbReference>
<dbReference type="InterPro" id="IPR016181">
    <property type="entry name" value="Acyl_CoA_acyltransferase"/>
</dbReference>
<accession>A0A0H3D736</accession>
<evidence type="ECO:0000259" key="2">
    <source>
        <dbReference type="PROSITE" id="PS51186"/>
    </source>
</evidence>
<dbReference type="EMBL" id="CP002000">
    <property type="protein sequence ID" value="ADJ46142.1"/>
    <property type="molecule type" value="Genomic_DNA"/>
</dbReference>
<evidence type="ECO:0000256" key="1">
    <source>
        <dbReference type="SAM" id="MobiDB-lite"/>
    </source>
</evidence>
<gene>
    <name evidence="3" type="ordered locus">AMED_4369</name>
</gene>
<dbReference type="GeneID" id="92872095"/>
<dbReference type="InterPro" id="IPR000182">
    <property type="entry name" value="GNAT_dom"/>
</dbReference>
<dbReference type="Proteomes" id="UP000000328">
    <property type="component" value="Chromosome"/>
</dbReference>
<organism evidence="3 4">
    <name type="scientific">Amycolatopsis mediterranei (strain U-32)</name>
    <dbReference type="NCBI Taxonomy" id="749927"/>
    <lineage>
        <taxon>Bacteria</taxon>
        <taxon>Bacillati</taxon>
        <taxon>Actinomycetota</taxon>
        <taxon>Actinomycetes</taxon>
        <taxon>Pseudonocardiales</taxon>
        <taxon>Pseudonocardiaceae</taxon>
        <taxon>Amycolatopsis</taxon>
    </lineage>
</organism>
<sequence length="177" mass="19230">MPDWAELGDLYLDVYREPPYGKGEPEAARFRETGSRHALLPGFALTTVHKGGRLAGFAYGVGREAGWWHPRATTAAPPSLARNPVFYVYELAVRPELRGRGHGRDLLDRLLAARSEPFAVLAASTAAPAHAMYRRWGWQPVGSLTPGRSELLALPLGRRAPGSQDGDPAIGGRHRSG</sequence>
<dbReference type="KEGG" id="amd:AMED_4369"/>
<dbReference type="PATRIC" id="fig|749927.5.peg.4517"/>
<dbReference type="RefSeq" id="WP_013226214.1">
    <property type="nucleotide sequence ID" value="NC_014318.1"/>
</dbReference>
<proteinExistence type="predicted"/>
<dbReference type="PROSITE" id="PS51186">
    <property type="entry name" value="GNAT"/>
    <property type="match status" value="1"/>
</dbReference>
<dbReference type="SUPFAM" id="SSF55729">
    <property type="entry name" value="Acyl-CoA N-acyltransferases (Nat)"/>
    <property type="match status" value="1"/>
</dbReference>
<dbReference type="Pfam" id="PF00583">
    <property type="entry name" value="Acetyltransf_1"/>
    <property type="match status" value="1"/>
</dbReference>
<keyword evidence="3" id="KW-0808">Transferase</keyword>
<dbReference type="HOGENOM" id="CLU_099459_1_0_11"/>